<evidence type="ECO:0000313" key="2">
    <source>
        <dbReference type="EMBL" id="GAA2991710.1"/>
    </source>
</evidence>
<proteinExistence type="predicted"/>
<dbReference type="Proteomes" id="UP001499930">
    <property type="component" value="Unassembled WGS sequence"/>
</dbReference>
<dbReference type="SUPFAM" id="SSF53335">
    <property type="entry name" value="S-adenosyl-L-methionine-dependent methyltransferases"/>
    <property type="match status" value="1"/>
</dbReference>
<dbReference type="InterPro" id="IPR029063">
    <property type="entry name" value="SAM-dependent_MTases_sf"/>
</dbReference>
<accession>A0ABN3XS04</accession>
<dbReference type="GO" id="GO:0008168">
    <property type="term" value="F:methyltransferase activity"/>
    <property type="evidence" value="ECO:0007669"/>
    <property type="project" value="UniProtKB-KW"/>
</dbReference>
<dbReference type="InterPro" id="IPR013216">
    <property type="entry name" value="Methyltransf_11"/>
</dbReference>
<dbReference type="Pfam" id="PF08241">
    <property type="entry name" value="Methyltransf_11"/>
    <property type="match status" value="1"/>
</dbReference>
<comment type="caution">
    <text evidence="2">The sequence shown here is derived from an EMBL/GenBank/DDBJ whole genome shotgun (WGS) entry which is preliminary data.</text>
</comment>
<keyword evidence="2" id="KW-0489">Methyltransferase</keyword>
<reference evidence="2 3" key="1">
    <citation type="journal article" date="2019" name="Int. J. Syst. Evol. Microbiol.">
        <title>The Global Catalogue of Microorganisms (GCM) 10K type strain sequencing project: providing services to taxonomists for standard genome sequencing and annotation.</title>
        <authorList>
            <consortium name="The Broad Institute Genomics Platform"/>
            <consortium name="The Broad Institute Genome Sequencing Center for Infectious Disease"/>
            <person name="Wu L."/>
            <person name="Ma J."/>
        </authorList>
    </citation>
    <scope>NUCLEOTIDE SEQUENCE [LARGE SCALE GENOMIC DNA]</scope>
    <source>
        <strain evidence="2 3">JCM 3106</strain>
    </source>
</reference>
<gene>
    <name evidence="2" type="ORF">GCM10017559_09680</name>
</gene>
<dbReference type="EMBL" id="BAAAWD010000006">
    <property type="protein sequence ID" value="GAA2991710.1"/>
    <property type="molecule type" value="Genomic_DNA"/>
</dbReference>
<evidence type="ECO:0000259" key="1">
    <source>
        <dbReference type="Pfam" id="PF08241"/>
    </source>
</evidence>
<dbReference type="CDD" id="cd02440">
    <property type="entry name" value="AdoMet_MTases"/>
    <property type="match status" value="1"/>
</dbReference>
<keyword evidence="2" id="KW-0808">Transferase</keyword>
<evidence type="ECO:0000313" key="3">
    <source>
        <dbReference type="Proteomes" id="UP001499930"/>
    </source>
</evidence>
<sequence length="260" mass="28219">MVGDAYEAYVGRWSRPVAEEFLRWLDVPPGRRWADVGCGTGALTETVLAMTDPVRVLGVDTSEGFLSHARTRIVDVRSAFCAGDAGSLPLPGRRLDAVVSGLALNFTPDPQRSAAEFARVTAPGGVVAAYVWDYAEGMGMMRYFWDAAVALRPDTAASDEMRRFPLCRPDPLARLWTDAGLREVTVRAIEVPTVFTGFDDYWTPFLGGQGAAPGYVASLDDEHRHALRDLLRTRLPVRPDGSVHLSARAWAVRGVAAGTG</sequence>
<name>A0ABN3XS04_9ACTN</name>
<keyword evidence="3" id="KW-1185">Reference proteome</keyword>
<protein>
    <submittedName>
        <fullName evidence="2">Class I SAM-dependent methyltransferase</fullName>
    </submittedName>
</protein>
<feature type="domain" description="Methyltransferase type 11" evidence="1">
    <location>
        <begin position="35"/>
        <end position="128"/>
    </location>
</feature>
<organism evidence="2 3">
    <name type="scientific">Streptosporangium longisporum</name>
    <dbReference type="NCBI Taxonomy" id="46187"/>
    <lineage>
        <taxon>Bacteria</taxon>
        <taxon>Bacillati</taxon>
        <taxon>Actinomycetota</taxon>
        <taxon>Actinomycetes</taxon>
        <taxon>Streptosporangiales</taxon>
        <taxon>Streptosporangiaceae</taxon>
        <taxon>Streptosporangium</taxon>
    </lineage>
</organism>
<dbReference type="PANTHER" id="PTHR43861">
    <property type="entry name" value="TRANS-ACONITATE 2-METHYLTRANSFERASE-RELATED"/>
    <property type="match status" value="1"/>
</dbReference>
<dbReference type="GO" id="GO:0032259">
    <property type="term" value="P:methylation"/>
    <property type="evidence" value="ECO:0007669"/>
    <property type="project" value="UniProtKB-KW"/>
</dbReference>
<dbReference type="Gene3D" id="3.40.50.150">
    <property type="entry name" value="Vaccinia Virus protein VP39"/>
    <property type="match status" value="1"/>
</dbReference>